<comment type="caution">
    <text evidence="9">The sequence shown here is derived from an EMBL/GenBank/DDBJ whole genome shotgun (WGS) entry which is preliminary data.</text>
</comment>
<evidence type="ECO:0000256" key="1">
    <source>
        <dbReference type="ARBA" id="ARBA00012513"/>
    </source>
</evidence>
<keyword evidence="10" id="KW-1185">Reference proteome</keyword>
<feature type="domain" description="Protein kinase" evidence="8">
    <location>
        <begin position="12"/>
        <end position="270"/>
    </location>
</feature>
<evidence type="ECO:0000256" key="7">
    <source>
        <dbReference type="SAM" id="MobiDB-lite"/>
    </source>
</evidence>
<name>A0ABQ3VE03_9CHLR</name>
<evidence type="ECO:0000256" key="2">
    <source>
        <dbReference type="ARBA" id="ARBA00022679"/>
    </source>
</evidence>
<dbReference type="SMART" id="SM00220">
    <property type="entry name" value="S_TKc"/>
    <property type="match status" value="1"/>
</dbReference>
<dbReference type="InterPro" id="IPR011009">
    <property type="entry name" value="Kinase-like_dom_sf"/>
</dbReference>
<reference evidence="9 10" key="1">
    <citation type="journal article" date="2021" name="Int. J. Syst. Evol. Microbiol.">
        <title>Reticulibacter mediterranei gen. nov., sp. nov., within the new family Reticulibacteraceae fam. nov., and Ktedonospora formicarum gen. nov., sp. nov., Ktedonobacter robiniae sp. nov., Dictyobacter formicarum sp. nov. and Dictyobacter arantiisoli sp. nov., belonging to the class Ktedonobacteria.</title>
        <authorList>
            <person name="Yabe S."/>
            <person name="Zheng Y."/>
            <person name="Wang C.M."/>
            <person name="Sakai Y."/>
            <person name="Abe K."/>
            <person name="Yokota A."/>
            <person name="Donadio S."/>
            <person name="Cavaletti L."/>
            <person name="Monciardini P."/>
        </authorList>
    </citation>
    <scope>NUCLEOTIDE SEQUENCE [LARGE SCALE GENOMIC DNA]</scope>
    <source>
        <strain evidence="9 10">SOSP1-9</strain>
    </source>
</reference>
<sequence>MAYDVSKKLGNYRLMELLGQGGFADVYLGEHVYLKTPAAIKVLRLHLGQDALALFLAEARTIARLGHPHIVPVHDFGIENDVPFLVMGYAPYGSLRRLHPLNSIVPLPTVALYVRQMAEALQYAHERKVIHRDVKPENMLLGEQQQLMLSDFGIAVTTQSMPSNPMLPRAGQGQAIGTTTYMAPELFTSEAVFASDQYSLGVVIYEWLCGAPPFSGTDMEIALQHVHIVPPALIDKAEITAEVEQVVMKAIAKQPENRYLSMLDFAAAFEQACAAAAPRAASDVISSALLPSVVDQAAPAPPPLTPPVEVMSESVSPLPEAPAGLPLSASSSPANKIGIVRPSPGLPYSAKSKALQLPAKDASQTPANISPVSLKLPSHTAGVSRRLTDYTSDLQEPAGGSTHEGQPLRLSSFMSMSANEVPSAGVTVVDAQIPSSEQDQPVLAALKQRWADQAAPAIKHLWVDQTVPAARSFWSTKAAPAAKKLLSIPLVSPDPQPEPLPPHARVNSQRLPLRPTTQSVPAVPPSLQRPPQGVSRRVVIGSLAGVAVASVVGGVAMIGWQQAFQAKNAPSAPVPTHHPTPTTPPAPMSTQAPSPTAMPQNAVVLGSTRPTVVSWGPDQLDLFVRGTDGGLWQRHYDGSWHDWMRVLDGITFDPAVTAWSPGRFDVFARGADGTLQHAWYDGSWHPWESLGGSLTSDPSAVSWGPNRLDVFARSVDNALWHKGYDGTWHDWERLDGVLLSSPSATTWGPNRLDVFVRGADSALWHRGFDGIWHDWEPLGGSFESDPAAVSIGPNHLDVFVRGAGNVLQQRSFDGTWHDWQTLTGVLTTSPSTTTWGNGRIDVFARTANNVLQQTWYEGGIWQPWLLLS</sequence>
<feature type="compositionally biased region" description="Low complexity" evidence="7">
    <location>
        <begin position="588"/>
        <end position="597"/>
    </location>
</feature>
<dbReference type="CDD" id="cd14014">
    <property type="entry name" value="STKc_PknB_like"/>
    <property type="match status" value="1"/>
</dbReference>
<evidence type="ECO:0000256" key="4">
    <source>
        <dbReference type="ARBA" id="ARBA00022777"/>
    </source>
</evidence>
<dbReference type="PANTHER" id="PTHR43289">
    <property type="entry name" value="MITOGEN-ACTIVATED PROTEIN KINASE KINASE KINASE 20-RELATED"/>
    <property type="match status" value="1"/>
</dbReference>
<dbReference type="Gene3D" id="1.10.510.10">
    <property type="entry name" value="Transferase(Phosphotransferase) domain 1"/>
    <property type="match status" value="1"/>
</dbReference>
<feature type="region of interest" description="Disordered" evidence="7">
    <location>
        <begin position="569"/>
        <end position="597"/>
    </location>
</feature>
<dbReference type="Gene3D" id="2.120.10.70">
    <property type="entry name" value="Fucose-specific lectin"/>
    <property type="match status" value="2"/>
</dbReference>
<evidence type="ECO:0000313" key="9">
    <source>
        <dbReference type="EMBL" id="GHO83726.1"/>
    </source>
</evidence>
<evidence type="ECO:0000256" key="5">
    <source>
        <dbReference type="ARBA" id="ARBA00022840"/>
    </source>
</evidence>
<feature type="compositionally biased region" description="Polar residues" evidence="7">
    <location>
        <begin position="362"/>
        <end position="371"/>
    </location>
</feature>
<evidence type="ECO:0000313" key="10">
    <source>
        <dbReference type="Proteomes" id="UP000635565"/>
    </source>
</evidence>
<dbReference type="Pfam" id="PF00069">
    <property type="entry name" value="Pkinase"/>
    <property type="match status" value="1"/>
</dbReference>
<dbReference type="Gene3D" id="3.30.200.20">
    <property type="entry name" value="Phosphorylase Kinase, domain 1"/>
    <property type="match status" value="1"/>
</dbReference>
<organism evidence="9 10">
    <name type="scientific">Dictyobacter formicarum</name>
    <dbReference type="NCBI Taxonomy" id="2778368"/>
    <lineage>
        <taxon>Bacteria</taxon>
        <taxon>Bacillati</taxon>
        <taxon>Chloroflexota</taxon>
        <taxon>Ktedonobacteria</taxon>
        <taxon>Ktedonobacterales</taxon>
        <taxon>Dictyobacteraceae</taxon>
        <taxon>Dictyobacter</taxon>
    </lineage>
</organism>
<gene>
    <name evidence="9" type="ORF">KSZ_17320</name>
</gene>
<dbReference type="InterPro" id="IPR000719">
    <property type="entry name" value="Prot_kinase_dom"/>
</dbReference>
<protein>
    <recommendedName>
        <fullName evidence="1">non-specific serine/threonine protein kinase</fullName>
        <ecNumber evidence="1">2.7.11.1</ecNumber>
    </recommendedName>
</protein>
<dbReference type="CDD" id="cd22954">
    <property type="entry name" value="PLL_lectin"/>
    <property type="match status" value="1"/>
</dbReference>
<dbReference type="InterPro" id="IPR058502">
    <property type="entry name" value="PLL-like_beta-prop"/>
</dbReference>
<dbReference type="SUPFAM" id="SSF56112">
    <property type="entry name" value="Protein kinase-like (PK-like)"/>
    <property type="match status" value="1"/>
</dbReference>
<dbReference type="Pfam" id="PF26607">
    <property type="entry name" value="DUF8189"/>
    <property type="match status" value="1"/>
</dbReference>
<proteinExistence type="predicted"/>
<dbReference type="PANTHER" id="PTHR43289:SF6">
    <property type="entry name" value="SERINE_THREONINE-PROTEIN KINASE NEKL-3"/>
    <property type="match status" value="1"/>
</dbReference>
<accession>A0ABQ3VE03</accession>
<dbReference type="InterPro" id="IPR008271">
    <property type="entry name" value="Ser/Thr_kinase_AS"/>
</dbReference>
<dbReference type="Proteomes" id="UP000635565">
    <property type="component" value="Unassembled WGS sequence"/>
</dbReference>
<feature type="compositionally biased region" description="Low complexity" evidence="7">
    <location>
        <begin position="316"/>
        <end position="329"/>
    </location>
</feature>
<dbReference type="InterPro" id="IPR017441">
    <property type="entry name" value="Protein_kinase_ATP_BS"/>
</dbReference>
<evidence type="ECO:0000256" key="6">
    <source>
        <dbReference type="PROSITE-ProRule" id="PRU10141"/>
    </source>
</evidence>
<dbReference type="PROSITE" id="PS50011">
    <property type="entry name" value="PROTEIN_KINASE_DOM"/>
    <property type="match status" value="1"/>
</dbReference>
<evidence type="ECO:0000259" key="8">
    <source>
        <dbReference type="PROSITE" id="PS50011"/>
    </source>
</evidence>
<dbReference type="SUPFAM" id="SSF89372">
    <property type="entry name" value="Fucose-specific lectin"/>
    <property type="match status" value="2"/>
</dbReference>
<dbReference type="PROSITE" id="PS00108">
    <property type="entry name" value="PROTEIN_KINASE_ST"/>
    <property type="match status" value="1"/>
</dbReference>
<keyword evidence="5 6" id="KW-0067">ATP-binding</keyword>
<keyword evidence="2" id="KW-0808">Transferase</keyword>
<dbReference type="PROSITE" id="PS00107">
    <property type="entry name" value="PROTEIN_KINASE_ATP"/>
    <property type="match status" value="1"/>
</dbReference>
<feature type="compositionally biased region" description="Pro residues" evidence="7">
    <location>
        <begin position="572"/>
        <end position="587"/>
    </location>
</feature>
<evidence type="ECO:0000256" key="3">
    <source>
        <dbReference type="ARBA" id="ARBA00022741"/>
    </source>
</evidence>
<feature type="binding site" evidence="6">
    <location>
        <position position="41"/>
    </location>
    <ligand>
        <name>ATP</name>
        <dbReference type="ChEBI" id="CHEBI:30616"/>
    </ligand>
</feature>
<dbReference type="EMBL" id="BNJJ01000004">
    <property type="protein sequence ID" value="GHO83726.1"/>
    <property type="molecule type" value="Genomic_DNA"/>
</dbReference>
<keyword evidence="3 6" id="KW-0547">Nucleotide-binding</keyword>
<keyword evidence="4" id="KW-0418">Kinase</keyword>
<feature type="region of interest" description="Disordered" evidence="7">
    <location>
        <begin position="300"/>
        <end position="329"/>
    </location>
</feature>
<dbReference type="EC" id="2.7.11.1" evidence="1"/>
<dbReference type="RefSeq" id="WP_201361385.1">
    <property type="nucleotide sequence ID" value="NZ_BNJJ01000004.1"/>
</dbReference>
<feature type="region of interest" description="Disordered" evidence="7">
    <location>
        <begin position="357"/>
        <end position="382"/>
    </location>
</feature>